<accession>A0ABQ6WWI2</accession>
<dbReference type="Proteomes" id="UP000325395">
    <property type="component" value="Unassembled WGS sequence"/>
</dbReference>
<dbReference type="EMBL" id="ML735712">
    <property type="protein sequence ID" value="KAE8420061.1"/>
    <property type="molecule type" value="Genomic_DNA"/>
</dbReference>
<organism evidence="1 2">
    <name type="scientific">Aspergillus pseudocaelatus</name>
    <dbReference type="NCBI Taxonomy" id="1825620"/>
    <lineage>
        <taxon>Eukaryota</taxon>
        <taxon>Fungi</taxon>
        <taxon>Dikarya</taxon>
        <taxon>Ascomycota</taxon>
        <taxon>Pezizomycotina</taxon>
        <taxon>Eurotiomycetes</taxon>
        <taxon>Eurotiomycetidae</taxon>
        <taxon>Eurotiales</taxon>
        <taxon>Aspergillaceae</taxon>
        <taxon>Aspergillus</taxon>
        <taxon>Aspergillus subgen. Circumdati</taxon>
    </lineage>
</organism>
<evidence type="ECO:0000313" key="2">
    <source>
        <dbReference type="Proteomes" id="UP000325395"/>
    </source>
</evidence>
<evidence type="ECO:0008006" key="3">
    <source>
        <dbReference type="Google" id="ProtNLM"/>
    </source>
</evidence>
<protein>
    <recommendedName>
        <fullName evidence="3">Heterokaryon incompatibility domain-containing protein</fullName>
    </recommendedName>
</protein>
<evidence type="ECO:0000313" key="1">
    <source>
        <dbReference type="EMBL" id="KAE8420061.1"/>
    </source>
</evidence>
<reference evidence="1 2" key="1">
    <citation type="submission" date="2019-04" db="EMBL/GenBank/DDBJ databases">
        <authorList>
            <consortium name="DOE Joint Genome Institute"/>
            <person name="Mondo S."/>
            <person name="Kjaerbolling I."/>
            <person name="Vesth T."/>
            <person name="Frisvad J.C."/>
            <person name="Nybo J.L."/>
            <person name="Theobald S."/>
            <person name="Kildgaard S."/>
            <person name="Isbrandt T."/>
            <person name="Kuo A."/>
            <person name="Sato A."/>
            <person name="Lyhne E.K."/>
            <person name="Kogle M.E."/>
            <person name="Wiebenga A."/>
            <person name="Kun R.S."/>
            <person name="Lubbers R.J."/>
            <person name="Makela M.R."/>
            <person name="Barry K."/>
            <person name="Chovatia M."/>
            <person name="Clum A."/>
            <person name="Daum C."/>
            <person name="Haridas S."/>
            <person name="He G."/>
            <person name="LaButti K."/>
            <person name="Lipzen A."/>
            <person name="Riley R."/>
            <person name="Salamov A."/>
            <person name="Simmons B.A."/>
            <person name="Magnuson J.K."/>
            <person name="Henrissat B."/>
            <person name="Mortensen U.H."/>
            <person name="Larsen T.O."/>
            <person name="Devries R.P."/>
            <person name="Grigoriev I.V."/>
            <person name="Machida M."/>
            <person name="Baker S.E."/>
            <person name="Andersen M.R."/>
            <person name="Cantor M.N."/>
            <person name="Hua S.X."/>
        </authorList>
    </citation>
    <scope>NUCLEOTIDE SEQUENCE [LARGE SCALE GENOMIC DNA]</scope>
    <source>
        <strain evidence="1 2">CBS 117616</strain>
    </source>
</reference>
<gene>
    <name evidence="1" type="ORF">BDV36DRAFT_122152</name>
</gene>
<keyword evidence="2" id="KW-1185">Reference proteome</keyword>
<sequence>MAHRLAQCQEVVVYLGDAFTPSFSQSFNTPSGTRDAISHTMTPHECYSTPAFNEIDTGPVWRRPLSHRDGSYLFCFIQLLADGVDMDRFPAGKNQGGLDEVTEALRLFLSAVAWWKRVWVIQEVVITSRIMILYGSMLAPWEMFVKAANRVHNNPQMEIPSLAVNDTKVLAEFSRRILSIESIRTRW</sequence>
<name>A0ABQ6WWI2_9EURO</name>
<proteinExistence type="predicted"/>